<evidence type="ECO:0000313" key="9">
    <source>
        <dbReference type="EMBL" id="KAJ8332196.1"/>
    </source>
</evidence>
<feature type="domain" description="Receptor ligand binding region" evidence="8">
    <location>
        <begin position="127"/>
        <end position="214"/>
    </location>
</feature>
<dbReference type="Pfam" id="PF01094">
    <property type="entry name" value="ANF_receptor"/>
    <property type="match status" value="1"/>
</dbReference>
<dbReference type="InterPro" id="IPR000337">
    <property type="entry name" value="GPCR_3"/>
</dbReference>
<keyword evidence="7" id="KW-0732">Signal</keyword>
<keyword evidence="3" id="KW-1133">Transmembrane helix</keyword>
<evidence type="ECO:0000259" key="8">
    <source>
        <dbReference type="Pfam" id="PF01094"/>
    </source>
</evidence>
<sequence length="288" mass="31537">MALQTILLALTVLCAAAQTPPCRILGRAAKPSFYQHGDFIIGGVFGLHNPSEINRRFDSKPEPLKCSREGHTAGDPQACFVLATWGLGGIFTIHSYVITTEHNYTSRPEAPYCTGSLDFREVRFARTMVFAIKEINNSSELLPGVTLGYQIHDSCSSVLVAVRLAFQLANGIELIFFPNQSCSKSATVHAIVGESSSTPSIAISRILGRFGIPLAARAEGICVEYSEAFYRTNPREKVQRVAEVIRRSTARVIMAFVETGDMLVLLSELEDKVLALLQWIGNESWIAG</sequence>
<dbReference type="GO" id="GO:0005886">
    <property type="term" value="C:plasma membrane"/>
    <property type="evidence" value="ECO:0007669"/>
    <property type="project" value="TreeGrafter"/>
</dbReference>
<keyword evidence="10" id="KW-1185">Reference proteome</keyword>
<dbReference type="EMBL" id="JAINUF010000032">
    <property type="protein sequence ID" value="KAJ8332196.1"/>
    <property type="molecule type" value="Genomic_DNA"/>
</dbReference>
<comment type="caution">
    <text evidence="9">The sequence shown here is derived from an EMBL/GenBank/DDBJ whole genome shotgun (WGS) entry which is preliminary data.</text>
</comment>
<evidence type="ECO:0000256" key="6">
    <source>
        <dbReference type="ARBA" id="ARBA00023180"/>
    </source>
</evidence>
<dbReference type="InterPro" id="IPR000068">
    <property type="entry name" value="GPCR_3_Ca_sens_rcpt-rel"/>
</dbReference>
<dbReference type="PANTHER" id="PTHR24061">
    <property type="entry name" value="CALCIUM-SENSING RECEPTOR-RELATED"/>
    <property type="match status" value="1"/>
</dbReference>
<dbReference type="OrthoDB" id="5984008at2759"/>
<evidence type="ECO:0000256" key="7">
    <source>
        <dbReference type="SAM" id="SignalP"/>
    </source>
</evidence>
<comment type="subcellular location">
    <subcellularLocation>
        <location evidence="1">Membrane</location>
        <topology evidence="1">Multi-pass membrane protein</topology>
    </subcellularLocation>
</comment>
<keyword evidence="2" id="KW-0812">Transmembrane</keyword>
<evidence type="ECO:0000256" key="1">
    <source>
        <dbReference type="ARBA" id="ARBA00004141"/>
    </source>
</evidence>
<keyword evidence="6" id="KW-0325">Glycoprotein</keyword>
<evidence type="ECO:0000256" key="5">
    <source>
        <dbReference type="ARBA" id="ARBA00023170"/>
    </source>
</evidence>
<accession>A0A9Q1E4Q2</accession>
<evidence type="ECO:0000313" key="10">
    <source>
        <dbReference type="Proteomes" id="UP001152622"/>
    </source>
</evidence>
<protein>
    <recommendedName>
        <fullName evidence="8">Receptor ligand binding region domain-containing protein</fullName>
    </recommendedName>
</protein>
<evidence type="ECO:0000256" key="3">
    <source>
        <dbReference type="ARBA" id="ARBA00022989"/>
    </source>
</evidence>
<feature type="signal peptide" evidence="7">
    <location>
        <begin position="1"/>
        <end position="17"/>
    </location>
</feature>
<name>A0A9Q1E4Q2_SYNKA</name>
<dbReference type="PANTHER" id="PTHR24061:SF528">
    <property type="entry name" value="C-FAMILY ODORANT RECEPTOR OLFCD2-RELATED"/>
    <property type="match status" value="1"/>
</dbReference>
<keyword evidence="5" id="KW-0675">Receptor</keyword>
<dbReference type="AlphaFoldDB" id="A0A9Q1E4Q2"/>
<dbReference type="InterPro" id="IPR028082">
    <property type="entry name" value="Peripla_BP_I"/>
</dbReference>
<proteinExistence type="predicted"/>
<dbReference type="PRINTS" id="PR00248">
    <property type="entry name" value="GPCRMGR"/>
</dbReference>
<dbReference type="GO" id="GO:0004930">
    <property type="term" value="F:G protein-coupled receptor activity"/>
    <property type="evidence" value="ECO:0007669"/>
    <property type="project" value="InterPro"/>
</dbReference>
<dbReference type="Gene3D" id="3.40.50.2300">
    <property type="match status" value="1"/>
</dbReference>
<reference evidence="9" key="1">
    <citation type="journal article" date="2023" name="Science">
        <title>Genome structures resolve the early diversification of teleost fishes.</title>
        <authorList>
            <person name="Parey E."/>
            <person name="Louis A."/>
            <person name="Montfort J."/>
            <person name="Bouchez O."/>
            <person name="Roques C."/>
            <person name="Iampietro C."/>
            <person name="Lluch J."/>
            <person name="Castinel A."/>
            <person name="Donnadieu C."/>
            <person name="Desvignes T."/>
            <person name="Floi Bucao C."/>
            <person name="Jouanno E."/>
            <person name="Wen M."/>
            <person name="Mejri S."/>
            <person name="Dirks R."/>
            <person name="Jansen H."/>
            <person name="Henkel C."/>
            <person name="Chen W.J."/>
            <person name="Zahm M."/>
            <person name="Cabau C."/>
            <person name="Klopp C."/>
            <person name="Thompson A.W."/>
            <person name="Robinson-Rechavi M."/>
            <person name="Braasch I."/>
            <person name="Lecointre G."/>
            <person name="Bobe J."/>
            <person name="Postlethwait J.H."/>
            <person name="Berthelot C."/>
            <person name="Roest Crollius H."/>
            <person name="Guiguen Y."/>
        </authorList>
    </citation>
    <scope>NUCLEOTIDE SEQUENCE</scope>
    <source>
        <strain evidence="9">WJC10195</strain>
    </source>
</reference>
<keyword evidence="4" id="KW-0472">Membrane</keyword>
<dbReference type="Proteomes" id="UP001152622">
    <property type="component" value="Unassembled WGS sequence"/>
</dbReference>
<feature type="chain" id="PRO_5040362871" description="Receptor ligand binding region domain-containing protein" evidence="7">
    <location>
        <begin position="18"/>
        <end position="288"/>
    </location>
</feature>
<dbReference type="InterPro" id="IPR001828">
    <property type="entry name" value="ANF_lig-bd_rcpt"/>
</dbReference>
<gene>
    <name evidence="9" type="ORF">SKAU_G00428040</name>
</gene>
<organism evidence="9 10">
    <name type="scientific">Synaphobranchus kaupii</name>
    <name type="common">Kaup's arrowtooth eel</name>
    <dbReference type="NCBI Taxonomy" id="118154"/>
    <lineage>
        <taxon>Eukaryota</taxon>
        <taxon>Metazoa</taxon>
        <taxon>Chordata</taxon>
        <taxon>Craniata</taxon>
        <taxon>Vertebrata</taxon>
        <taxon>Euteleostomi</taxon>
        <taxon>Actinopterygii</taxon>
        <taxon>Neopterygii</taxon>
        <taxon>Teleostei</taxon>
        <taxon>Anguilliformes</taxon>
        <taxon>Synaphobranchidae</taxon>
        <taxon>Synaphobranchus</taxon>
    </lineage>
</organism>
<dbReference type="SUPFAM" id="SSF53822">
    <property type="entry name" value="Periplasmic binding protein-like I"/>
    <property type="match status" value="1"/>
</dbReference>
<evidence type="ECO:0000256" key="4">
    <source>
        <dbReference type="ARBA" id="ARBA00023136"/>
    </source>
</evidence>
<evidence type="ECO:0000256" key="2">
    <source>
        <dbReference type="ARBA" id="ARBA00022692"/>
    </source>
</evidence>